<evidence type="ECO:0000256" key="2">
    <source>
        <dbReference type="SAM" id="Phobius"/>
    </source>
</evidence>
<dbReference type="AlphaFoldDB" id="A0AAE7DF47"/>
<gene>
    <name evidence="4" type="ORF">HGP31_17655</name>
</gene>
<keyword evidence="1 2" id="KW-0472">Membrane</keyword>
<dbReference type="Proteomes" id="UP000501367">
    <property type="component" value="Chromosome"/>
</dbReference>
<keyword evidence="2" id="KW-0812">Transmembrane</keyword>
<dbReference type="Gene3D" id="3.30.1330.60">
    <property type="entry name" value="OmpA-like domain"/>
    <property type="match status" value="1"/>
</dbReference>
<dbReference type="Pfam" id="PF00691">
    <property type="entry name" value="OmpA"/>
    <property type="match status" value="1"/>
</dbReference>
<evidence type="ECO:0000259" key="3">
    <source>
        <dbReference type="PROSITE" id="PS51123"/>
    </source>
</evidence>
<dbReference type="InterPro" id="IPR050330">
    <property type="entry name" value="Bact_OuterMem_StrucFunc"/>
</dbReference>
<dbReference type="KEGG" id="pum:HGP31_17655"/>
<dbReference type="EMBL" id="CP051487">
    <property type="protein sequence ID" value="QJC80051.1"/>
    <property type="molecule type" value="Genomic_DNA"/>
</dbReference>
<protein>
    <submittedName>
        <fullName evidence="4">OmpA family protein</fullName>
    </submittedName>
</protein>
<evidence type="ECO:0000256" key="1">
    <source>
        <dbReference type="PROSITE-ProRule" id="PRU00473"/>
    </source>
</evidence>
<name>A0AAE7DF47_9PSED</name>
<proteinExistence type="predicted"/>
<dbReference type="PANTHER" id="PTHR30329:SF20">
    <property type="entry name" value="EXPORTED PROTEIN"/>
    <property type="match status" value="1"/>
</dbReference>
<dbReference type="RefSeq" id="WP_168758306.1">
    <property type="nucleotide sequence ID" value="NZ_CP051487.1"/>
</dbReference>
<feature type="transmembrane region" description="Helical" evidence="2">
    <location>
        <begin position="329"/>
        <end position="350"/>
    </location>
</feature>
<dbReference type="SUPFAM" id="SSF103088">
    <property type="entry name" value="OmpA-like"/>
    <property type="match status" value="1"/>
</dbReference>
<evidence type="ECO:0000313" key="5">
    <source>
        <dbReference type="Proteomes" id="UP000501367"/>
    </source>
</evidence>
<organism evidence="4 5">
    <name type="scientific">Pseudomonas umsongensis</name>
    <dbReference type="NCBI Taxonomy" id="198618"/>
    <lineage>
        <taxon>Bacteria</taxon>
        <taxon>Pseudomonadati</taxon>
        <taxon>Pseudomonadota</taxon>
        <taxon>Gammaproteobacteria</taxon>
        <taxon>Pseudomonadales</taxon>
        <taxon>Pseudomonadaceae</taxon>
        <taxon>Pseudomonas</taxon>
    </lineage>
</organism>
<dbReference type="InterPro" id="IPR006665">
    <property type="entry name" value="OmpA-like"/>
</dbReference>
<keyword evidence="2" id="KW-1133">Transmembrane helix</keyword>
<feature type="transmembrane region" description="Helical" evidence="2">
    <location>
        <begin position="37"/>
        <end position="53"/>
    </location>
</feature>
<dbReference type="PROSITE" id="PS51123">
    <property type="entry name" value="OMPA_2"/>
    <property type="match status" value="1"/>
</dbReference>
<reference evidence="4 5" key="1">
    <citation type="submission" date="2020-04" db="EMBL/GenBank/DDBJ databases">
        <authorList>
            <person name="Yao Y."/>
            <person name="He Z."/>
        </authorList>
    </citation>
    <scope>NUCLEOTIDE SEQUENCE [LARGE SCALE GENOMIC DNA]</scope>
    <source>
        <strain evidence="4 5">CY-1</strain>
    </source>
</reference>
<accession>A0AAE7DF47</accession>
<dbReference type="InterPro" id="IPR036737">
    <property type="entry name" value="OmpA-like_sf"/>
</dbReference>
<feature type="domain" description="OmpA-like" evidence="3">
    <location>
        <begin position="441"/>
        <end position="559"/>
    </location>
</feature>
<evidence type="ECO:0000313" key="4">
    <source>
        <dbReference type="EMBL" id="QJC80051.1"/>
    </source>
</evidence>
<feature type="transmembrane region" description="Helical" evidence="2">
    <location>
        <begin position="12"/>
        <end position="31"/>
    </location>
</feature>
<sequence length="576" mass="62630">MRPITLAQMRGLWLWAGALSLTLLIVVPLAWGLRATAVLAVVCVMVVAWNRLGRRATSMSASLILAENTSLPPAAYRQPVVLVCGDGLVELFGETPVEQLALRTTHQGCYVRVPELEQLPTLTAGLMTLRPEWSRQLSVMFIVNPAEQDDSAVLAARVRALRYQLGIVRKGDIALPLLLATYLQAPTAEAVWFSWEDAEDSPRVREAGACTSLADWQSHPSDSATRAARMHASVKLNSVVAWLDHTVLPHLSPRDARDPDGLPKVCAVTFVPLLAQSVTGNLWQQWLRNKVALLDARQAEPGQCISMPFPDPLLALLPMQAQRAPSRRASVIAWWLFAVAGITALASSAWQNTLLVRQVSDDLRRYNALPVTGQPERPEYILREQALTVLREDALRLDSYYRHGAPLSLGLGLYRGERLRIRLQSTIAGHRHPLLAPRLAGNSTPVRLDSLSLFNTGSAQLKAGSTKILVNALVDIKAQPGWLIVISGHTDATGSTEQNLQLSRARAAAVHDWMQHMGGIPGSCFAVQGFGASQPIASNDTEAGRSANRRVDIRLVPEPGACVFPAAGSDLQPPVA</sequence>
<dbReference type="CDD" id="cd07185">
    <property type="entry name" value="OmpA_C-like"/>
    <property type="match status" value="1"/>
</dbReference>
<dbReference type="GO" id="GO:0016020">
    <property type="term" value="C:membrane"/>
    <property type="evidence" value="ECO:0007669"/>
    <property type="project" value="UniProtKB-UniRule"/>
</dbReference>
<dbReference type="PANTHER" id="PTHR30329">
    <property type="entry name" value="STATOR ELEMENT OF FLAGELLAR MOTOR COMPLEX"/>
    <property type="match status" value="1"/>
</dbReference>
<dbReference type="GeneID" id="72195426"/>